<evidence type="ECO:0000256" key="2">
    <source>
        <dbReference type="SAM" id="MobiDB-lite"/>
    </source>
</evidence>
<evidence type="ECO:0000313" key="4">
    <source>
        <dbReference type="EMBL" id="KAF5350739.1"/>
    </source>
</evidence>
<accession>A0A8H5D0F3</accession>
<dbReference type="GO" id="GO:0008270">
    <property type="term" value="F:zinc ion binding"/>
    <property type="evidence" value="ECO:0007669"/>
    <property type="project" value="InterPro"/>
</dbReference>
<dbReference type="GO" id="GO:0006351">
    <property type="term" value="P:DNA-templated transcription"/>
    <property type="evidence" value="ECO:0007669"/>
    <property type="project" value="InterPro"/>
</dbReference>
<dbReference type="InterPro" id="IPR007219">
    <property type="entry name" value="XnlR_reg_dom"/>
</dbReference>
<reference evidence="4 5" key="1">
    <citation type="journal article" date="2020" name="ISME J.">
        <title>Uncovering the hidden diversity of litter-decomposition mechanisms in mushroom-forming fungi.</title>
        <authorList>
            <person name="Floudas D."/>
            <person name="Bentzer J."/>
            <person name="Ahren D."/>
            <person name="Johansson T."/>
            <person name="Persson P."/>
            <person name="Tunlid A."/>
        </authorList>
    </citation>
    <scope>NUCLEOTIDE SEQUENCE [LARGE SCALE GENOMIC DNA]</scope>
    <source>
        <strain evidence="4 5">CBS 291.85</strain>
    </source>
</reference>
<dbReference type="AlphaFoldDB" id="A0A8H5D0F3"/>
<keyword evidence="1" id="KW-0539">Nucleus</keyword>
<gene>
    <name evidence="4" type="ORF">D9758_010388</name>
</gene>
<dbReference type="InterPro" id="IPR050987">
    <property type="entry name" value="AtrR-like"/>
</dbReference>
<comment type="caution">
    <text evidence="4">The sequence shown here is derived from an EMBL/GenBank/DDBJ whole genome shotgun (WGS) entry which is preliminary data.</text>
</comment>
<organism evidence="4 5">
    <name type="scientific">Tetrapyrgos nigripes</name>
    <dbReference type="NCBI Taxonomy" id="182062"/>
    <lineage>
        <taxon>Eukaryota</taxon>
        <taxon>Fungi</taxon>
        <taxon>Dikarya</taxon>
        <taxon>Basidiomycota</taxon>
        <taxon>Agaricomycotina</taxon>
        <taxon>Agaricomycetes</taxon>
        <taxon>Agaricomycetidae</taxon>
        <taxon>Agaricales</taxon>
        <taxon>Marasmiineae</taxon>
        <taxon>Marasmiaceae</taxon>
        <taxon>Tetrapyrgos</taxon>
    </lineage>
</organism>
<sequence length="774" mass="87857">MSRTVLSQSCRDSIIDILKGTPSESLISGFLHIDTSLMSMALKLAERIKDLERDNAFFRQKVESNRDSDTHVLPAVADTLTNHPDPTREADARDVEKLAKDLAEFTLSYSPQERQPHFGESSNMMLVLTAVGHRKQVDSAMPELKLLLQALKRPQFWNVPSWIPVPKPEVLRYNFPNPDDLRKFVDAYFNGHNLYSPLLHRPSFESCLSDKLHLRDEGFGALVLGVCAIGCRYLFPQSIDTDNMNVMLERSGLKWFQQLPIRQFAFGQDISLHHLQMYCLALVFLQNVAMGPDVGWTMTGIAIRLAQEKGAHRRFILDGKSIKERELWKRVFWILIFFDVKLSMAFGRPRVISMQDFDIGLPVECDDEYWDNPDHPFVQPPEKPSKISFWNHFMRLAEITSFATQSLYSVRKTSEIESRMGASSPDWLQKTVLQTDSALNEWVDAVPSHLRWDVSHQNKLFFQQSAVLYATYYHTQIQVHRRFIPRPGQDSRLSFPSLTICTNAARTCVHIVETCLKQTRDSGMVQIGHFIILSVERWLQLPLFASAMVLAVNLWRGKHVNSSNFNPRHDITDIYKCIDLLRTYESRHILAGRLVDIINTVMSATQCMLGNPTENLVIEAAAVSHSSTQSQSTSPSDSPESQGSSIGHPDFNVPLYTSELGQAQFETSFFSQNATMPAVPYAAQNWGYNHSITTEELAIFDDHRNIGNDSQVHGNTYIPVWGTNDLSGPGSSTFSTQENFSQSQLASGWPSDLSQPQDWDMFMANMDQLLESSH</sequence>
<evidence type="ECO:0000259" key="3">
    <source>
        <dbReference type="SMART" id="SM00906"/>
    </source>
</evidence>
<name>A0A8H5D0F3_9AGAR</name>
<dbReference type="Pfam" id="PF04082">
    <property type="entry name" value="Fungal_trans"/>
    <property type="match status" value="1"/>
</dbReference>
<evidence type="ECO:0000256" key="1">
    <source>
        <dbReference type="ARBA" id="ARBA00023242"/>
    </source>
</evidence>
<evidence type="ECO:0000313" key="5">
    <source>
        <dbReference type="Proteomes" id="UP000559256"/>
    </source>
</evidence>
<dbReference type="PANTHER" id="PTHR46910">
    <property type="entry name" value="TRANSCRIPTION FACTOR PDR1"/>
    <property type="match status" value="1"/>
</dbReference>
<feature type="compositionally biased region" description="Low complexity" evidence="2">
    <location>
        <begin position="624"/>
        <end position="645"/>
    </location>
</feature>
<dbReference type="PANTHER" id="PTHR46910:SF38">
    <property type="entry name" value="ZN(2)-C6 FUNGAL-TYPE DOMAIN-CONTAINING PROTEIN"/>
    <property type="match status" value="1"/>
</dbReference>
<dbReference type="GO" id="GO:0003700">
    <property type="term" value="F:DNA-binding transcription factor activity"/>
    <property type="evidence" value="ECO:0007669"/>
    <property type="project" value="InterPro"/>
</dbReference>
<dbReference type="SMART" id="SM00906">
    <property type="entry name" value="Fungal_trans"/>
    <property type="match status" value="1"/>
</dbReference>
<feature type="region of interest" description="Disordered" evidence="2">
    <location>
        <begin position="622"/>
        <end position="649"/>
    </location>
</feature>
<dbReference type="GO" id="GO:0003677">
    <property type="term" value="F:DNA binding"/>
    <property type="evidence" value="ECO:0007669"/>
    <property type="project" value="InterPro"/>
</dbReference>
<feature type="domain" description="Xylanolytic transcriptional activator regulatory" evidence="3">
    <location>
        <begin position="295"/>
        <end position="368"/>
    </location>
</feature>
<dbReference type="CDD" id="cd12148">
    <property type="entry name" value="fungal_TF_MHR"/>
    <property type="match status" value="1"/>
</dbReference>
<protein>
    <recommendedName>
        <fullName evidence="3">Xylanolytic transcriptional activator regulatory domain-containing protein</fullName>
    </recommendedName>
</protein>
<proteinExistence type="predicted"/>
<dbReference type="EMBL" id="JAACJM010000073">
    <property type="protein sequence ID" value="KAF5350739.1"/>
    <property type="molecule type" value="Genomic_DNA"/>
</dbReference>
<dbReference type="Proteomes" id="UP000559256">
    <property type="component" value="Unassembled WGS sequence"/>
</dbReference>
<feature type="region of interest" description="Disordered" evidence="2">
    <location>
        <begin position="729"/>
        <end position="752"/>
    </location>
</feature>
<keyword evidence="5" id="KW-1185">Reference proteome</keyword>
<dbReference type="OrthoDB" id="4456959at2759"/>